<feature type="chain" id="PRO_5038915269" description="DNA polymerase" evidence="1">
    <location>
        <begin position="20"/>
        <end position="270"/>
    </location>
</feature>
<evidence type="ECO:0000256" key="1">
    <source>
        <dbReference type="SAM" id="SignalP"/>
    </source>
</evidence>
<sequence>MKIRKLWLLPILLLGLVLAGCSNKSNTKKSATALTKTQVVQKAKKSFKSGQVIQSVRLATDTSTQLVTANTIFGGNNGTIFHITNQTTSKGKTQSTEEWVNMNNVFINGSSTWYKAKLDSLSGHSYAELVNAIMDNKLILDPSSKLVKAYKMTRKGQTYTLTANLTDKTLMKNAIEPIIATVGQTSAQESVFRRILNYGKLKNMTVKMVVKNNKLSTFTVFVNLKLGKYMTARFGQSYGNFGSQDFLKVPTSVLNAKALPTTKSSKKSPK</sequence>
<dbReference type="InterPro" id="IPR046720">
    <property type="entry name" value="DUF6612"/>
</dbReference>
<organism evidence="2 3">
    <name type="scientific">Lactobacillus amylolyticus DSM 11664</name>
    <dbReference type="NCBI Taxonomy" id="585524"/>
    <lineage>
        <taxon>Bacteria</taxon>
        <taxon>Bacillati</taxon>
        <taxon>Bacillota</taxon>
        <taxon>Bacilli</taxon>
        <taxon>Lactobacillales</taxon>
        <taxon>Lactobacillaceae</taxon>
        <taxon>Lactobacillus</taxon>
    </lineage>
</organism>
<dbReference type="OrthoDB" id="2327156at2"/>
<dbReference type="PATRIC" id="fig|585524.9.peg.909"/>
<dbReference type="STRING" id="83683.B1745_00850"/>
<accession>D4YTI9</accession>
<protein>
    <recommendedName>
        <fullName evidence="4">DNA polymerase</fullName>
    </recommendedName>
</protein>
<proteinExistence type="predicted"/>
<dbReference type="RefSeq" id="WP_006352002.1">
    <property type="nucleotide sequence ID" value="NZ_ADNY01000030.1"/>
</dbReference>
<reference evidence="2 3" key="1">
    <citation type="submission" date="2010-04" db="EMBL/GenBank/DDBJ databases">
        <authorList>
            <person name="Muzny D."/>
            <person name="Qin X."/>
            <person name="Deng J."/>
            <person name="Jiang H."/>
            <person name="Liu Y."/>
            <person name="Qu J."/>
            <person name="Song X.-Z."/>
            <person name="Zhang L."/>
            <person name="Thornton R."/>
            <person name="Coyle M."/>
            <person name="Francisco L."/>
            <person name="Jackson L."/>
            <person name="Javaid M."/>
            <person name="Korchina V."/>
            <person name="Kovar C."/>
            <person name="Mata R."/>
            <person name="Mathew T."/>
            <person name="Ngo R."/>
            <person name="Nguyen L."/>
            <person name="Nguyen N."/>
            <person name="Okwuonu G."/>
            <person name="Ongeri F."/>
            <person name="Pham C."/>
            <person name="Simmons D."/>
            <person name="Wilczek-Boney K."/>
            <person name="Hale W."/>
            <person name="Jakkamsetti A."/>
            <person name="Pham P."/>
            <person name="Ruth R."/>
            <person name="San Lucas F."/>
            <person name="Warren J."/>
            <person name="Zhang J."/>
            <person name="Zhao Z."/>
            <person name="Zhou C."/>
            <person name="Zhu D."/>
            <person name="Lee S."/>
            <person name="Bess C."/>
            <person name="Blankenburg K."/>
            <person name="Forbes L."/>
            <person name="Fu Q."/>
            <person name="Gubbala S."/>
            <person name="Hirani K."/>
            <person name="Jayaseelan J.C."/>
            <person name="Lara F."/>
            <person name="Munidasa M."/>
            <person name="Palculict T."/>
            <person name="Patil S."/>
            <person name="Pu L.-L."/>
            <person name="Saada N."/>
            <person name="Tang L."/>
            <person name="Weissenberger G."/>
            <person name="Zhu Y."/>
            <person name="Hemphill L."/>
            <person name="Shang Y."/>
            <person name="Youmans B."/>
            <person name="Ayvaz T."/>
            <person name="Ross M."/>
            <person name="Santibanez J."/>
            <person name="Aqrawi P."/>
            <person name="Gross S."/>
            <person name="Joshi V."/>
            <person name="Fowler G."/>
            <person name="Nazareth L."/>
            <person name="Reid J."/>
            <person name="Worley K."/>
            <person name="Petrosino J."/>
            <person name="Highlander S."/>
            <person name="Gibbs R."/>
        </authorList>
    </citation>
    <scope>NUCLEOTIDE SEQUENCE [LARGE SCALE GENOMIC DNA]</scope>
    <source>
        <strain evidence="2 3">DSM 11664</strain>
    </source>
</reference>
<dbReference type="PROSITE" id="PS51257">
    <property type="entry name" value="PROKAR_LIPOPROTEIN"/>
    <property type="match status" value="1"/>
</dbReference>
<evidence type="ECO:0000313" key="3">
    <source>
        <dbReference type="Proteomes" id="UP000004069"/>
    </source>
</evidence>
<comment type="caution">
    <text evidence="2">The sequence shown here is derived from an EMBL/GenBank/DDBJ whole genome shotgun (WGS) entry which is preliminary data.</text>
</comment>
<dbReference type="eggNOG" id="ENOG50309MJ">
    <property type="taxonomic scope" value="Bacteria"/>
</dbReference>
<name>D4YTI9_9LACO</name>
<dbReference type="Pfam" id="PF20316">
    <property type="entry name" value="DUF6612"/>
    <property type="match status" value="1"/>
</dbReference>
<evidence type="ECO:0008006" key="4">
    <source>
        <dbReference type="Google" id="ProtNLM"/>
    </source>
</evidence>
<feature type="signal peptide" evidence="1">
    <location>
        <begin position="1"/>
        <end position="19"/>
    </location>
</feature>
<evidence type="ECO:0000313" key="2">
    <source>
        <dbReference type="EMBL" id="EFG55511.1"/>
    </source>
</evidence>
<dbReference type="AlphaFoldDB" id="D4YTI9"/>
<keyword evidence="3" id="KW-1185">Reference proteome</keyword>
<gene>
    <name evidence="2" type="ORF">HMPREF0493_0850</name>
</gene>
<dbReference type="Proteomes" id="UP000004069">
    <property type="component" value="Unassembled WGS sequence"/>
</dbReference>
<keyword evidence="1" id="KW-0732">Signal</keyword>
<dbReference type="EMBL" id="ADNY01000030">
    <property type="protein sequence ID" value="EFG55511.1"/>
    <property type="molecule type" value="Genomic_DNA"/>
</dbReference>